<gene>
    <name evidence="1" type="ORF">SAMN05192553_104143</name>
</gene>
<organism evidence="1 2">
    <name type="scientific">Cyclobacterium xiamenense</name>
    <dbReference type="NCBI Taxonomy" id="1297121"/>
    <lineage>
        <taxon>Bacteria</taxon>
        <taxon>Pseudomonadati</taxon>
        <taxon>Bacteroidota</taxon>
        <taxon>Cytophagia</taxon>
        <taxon>Cytophagales</taxon>
        <taxon>Cyclobacteriaceae</taxon>
        <taxon>Cyclobacterium</taxon>
    </lineage>
</organism>
<sequence>MLPGCHLIGSKNSPGSVLFSFASEEASPDGIYPTNIRESVAFTLVPQPYNYFERNID</sequence>
<evidence type="ECO:0000313" key="2">
    <source>
        <dbReference type="Proteomes" id="UP000199403"/>
    </source>
</evidence>
<keyword evidence="2" id="KW-1185">Reference proteome</keyword>
<dbReference type="Proteomes" id="UP000199403">
    <property type="component" value="Unassembled WGS sequence"/>
</dbReference>
<dbReference type="AlphaFoldDB" id="A0A1H6ZC26"/>
<dbReference type="EMBL" id="FNZH01000004">
    <property type="protein sequence ID" value="SEJ47202.1"/>
    <property type="molecule type" value="Genomic_DNA"/>
</dbReference>
<evidence type="ECO:0000313" key="1">
    <source>
        <dbReference type="EMBL" id="SEJ47202.1"/>
    </source>
</evidence>
<reference evidence="2" key="1">
    <citation type="submission" date="2016-10" db="EMBL/GenBank/DDBJ databases">
        <authorList>
            <person name="Varghese N."/>
            <person name="Submissions S."/>
        </authorList>
    </citation>
    <scope>NUCLEOTIDE SEQUENCE [LARGE SCALE GENOMIC DNA]</scope>
    <source>
        <strain evidence="2">IBRC-M 10761</strain>
    </source>
</reference>
<name>A0A1H6ZC26_9BACT</name>
<proteinExistence type="predicted"/>
<accession>A0A1H6ZC26</accession>
<protein>
    <submittedName>
        <fullName evidence="1">Uncharacterized protein</fullName>
    </submittedName>
</protein>